<reference evidence="11 12" key="1">
    <citation type="submission" date="2024-07" db="EMBL/GenBank/DDBJ databases">
        <title>Uliginosibacterium paludis KCTC:42655.</title>
        <authorList>
            <person name="Kim M.K."/>
        </authorList>
    </citation>
    <scope>NUCLEOTIDE SEQUENCE [LARGE SCALE GENOMIC DNA]</scope>
    <source>
        <strain evidence="11 12">KCTC 42655</strain>
    </source>
</reference>
<keyword evidence="4 9" id="KW-0997">Cell inner membrane</keyword>
<name>A0ABV2CKI1_9RHOO</name>
<sequence>MPNALATRDRTGILVFYPSQPGLCSGGQMQALLKISRGIDILNAKVGGIAVWLVLIVTLIGAGNAIVRKFFDFSSNALLEVQWYLFSAIFLLCSAHALQKNIHVRIDVLAGRFSRRTQAWIDIFGALFFLLPVCLLILWLSAGVFLEAWQSGERSSSAGGLALWPARLLVPTGFLLLVLQGISELIKRVAFLAGQGPDPLGTHDGPSAEEQLAADIARSRAEAKEGQA</sequence>
<protein>
    <recommendedName>
        <fullName evidence="9">TRAP transporter small permease protein</fullName>
    </recommendedName>
</protein>
<feature type="transmembrane region" description="Helical" evidence="9">
    <location>
        <begin position="81"/>
        <end position="98"/>
    </location>
</feature>
<evidence type="ECO:0000256" key="8">
    <source>
        <dbReference type="ARBA" id="ARBA00038436"/>
    </source>
</evidence>
<evidence type="ECO:0000256" key="2">
    <source>
        <dbReference type="ARBA" id="ARBA00022448"/>
    </source>
</evidence>
<organism evidence="11 12">
    <name type="scientific">Uliginosibacterium paludis</name>
    <dbReference type="NCBI Taxonomy" id="1615952"/>
    <lineage>
        <taxon>Bacteria</taxon>
        <taxon>Pseudomonadati</taxon>
        <taxon>Pseudomonadota</taxon>
        <taxon>Betaproteobacteria</taxon>
        <taxon>Rhodocyclales</taxon>
        <taxon>Zoogloeaceae</taxon>
        <taxon>Uliginosibacterium</taxon>
    </lineage>
</organism>
<evidence type="ECO:0000256" key="5">
    <source>
        <dbReference type="ARBA" id="ARBA00022692"/>
    </source>
</evidence>
<comment type="similarity">
    <text evidence="8 9">Belongs to the TRAP transporter small permease family.</text>
</comment>
<feature type="domain" description="Tripartite ATP-independent periplasmic transporters DctQ component" evidence="10">
    <location>
        <begin position="59"/>
        <end position="189"/>
    </location>
</feature>
<keyword evidence="12" id="KW-1185">Reference proteome</keyword>
<comment type="caution">
    <text evidence="11">The sequence shown here is derived from an EMBL/GenBank/DDBJ whole genome shotgun (WGS) entry which is preliminary data.</text>
</comment>
<dbReference type="InterPro" id="IPR007387">
    <property type="entry name" value="TRAP_DctQ"/>
</dbReference>
<dbReference type="PANTHER" id="PTHR35011">
    <property type="entry name" value="2,3-DIKETO-L-GULONATE TRAP TRANSPORTER SMALL PERMEASE PROTEIN YIAM"/>
    <property type="match status" value="1"/>
</dbReference>
<comment type="subunit">
    <text evidence="9">The complex comprises the extracytoplasmic solute receptor protein and the two transmembrane proteins.</text>
</comment>
<evidence type="ECO:0000256" key="4">
    <source>
        <dbReference type="ARBA" id="ARBA00022519"/>
    </source>
</evidence>
<evidence type="ECO:0000256" key="1">
    <source>
        <dbReference type="ARBA" id="ARBA00004429"/>
    </source>
</evidence>
<gene>
    <name evidence="11" type="ORF">ABVT11_01065</name>
</gene>
<keyword evidence="2 9" id="KW-0813">Transport</keyword>
<dbReference type="RefSeq" id="WP_345926481.1">
    <property type="nucleotide sequence ID" value="NZ_JBDIVF010000003.1"/>
</dbReference>
<evidence type="ECO:0000313" key="12">
    <source>
        <dbReference type="Proteomes" id="UP001548590"/>
    </source>
</evidence>
<feature type="transmembrane region" description="Helical" evidence="9">
    <location>
        <begin position="161"/>
        <end position="179"/>
    </location>
</feature>
<keyword evidence="6 9" id="KW-1133">Transmembrane helix</keyword>
<evidence type="ECO:0000256" key="7">
    <source>
        <dbReference type="ARBA" id="ARBA00023136"/>
    </source>
</evidence>
<feature type="transmembrane region" description="Helical" evidence="9">
    <location>
        <begin position="42"/>
        <end position="61"/>
    </location>
</feature>
<proteinExistence type="inferred from homology"/>
<keyword evidence="5 9" id="KW-0812">Transmembrane</keyword>
<accession>A0ABV2CKI1</accession>
<dbReference type="InterPro" id="IPR055348">
    <property type="entry name" value="DctQ"/>
</dbReference>
<comment type="subcellular location">
    <subcellularLocation>
        <location evidence="1 9">Cell inner membrane</location>
        <topology evidence="1 9">Multi-pass membrane protein</topology>
    </subcellularLocation>
</comment>
<dbReference type="Pfam" id="PF04290">
    <property type="entry name" value="DctQ"/>
    <property type="match status" value="1"/>
</dbReference>
<feature type="transmembrane region" description="Helical" evidence="9">
    <location>
        <begin position="119"/>
        <end position="141"/>
    </location>
</feature>
<evidence type="ECO:0000313" key="11">
    <source>
        <dbReference type="EMBL" id="MET1488398.1"/>
    </source>
</evidence>
<keyword evidence="3" id="KW-1003">Cell membrane</keyword>
<evidence type="ECO:0000256" key="3">
    <source>
        <dbReference type="ARBA" id="ARBA00022475"/>
    </source>
</evidence>
<comment type="function">
    <text evidence="9">Part of the tripartite ATP-independent periplasmic (TRAP) transport system.</text>
</comment>
<dbReference type="EMBL" id="JBEWLZ010000001">
    <property type="protein sequence ID" value="MET1488398.1"/>
    <property type="molecule type" value="Genomic_DNA"/>
</dbReference>
<evidence type="ECO:0000259" key="10">
    <source>
        <dbReference type="Pfam" id="PF04290"/>
    </source>
</evidence>
<dbReference type="PANTHER" id="PTHR35011:SF4">
    <property type="entry name" value="SLL1102 PROTEIN"/>
    <property type="match status" value="1"/>
</dbReference>
<evidence type="ECO:0000256" key="9">
    <source>
        <dbReference type="RuleBase" id="RU369079"/>
    </source>
</evidence>
<keyword evidence="7 9" id="KW-0472">Membrane</keyword>
<dbReference type="Proteomes" id="UP001548590">
    <property type="component" value="Unassembled WGS sequence"/>
</dbReference>
<evidence type="ECO:0000256" key="6">
    <source>
        <dbReference type="ARBA" id="ARBA00022989"/>
    </source>
</evidence>